<name>A0AAD6XTF4_9AGAR</name>
<dbReference type="AlphaFoldDB" id="A0AAD6XTF4"/>
<evidence type="ECO:0000256" key="2">
    <source>
        <dbReference type="PROSITE-ProRule" id="PRU00192"/>
    </source>
</evidence>
<dbReference type="PROSITE" id="PS50002">
    <property type="entry name" value="SH3"/>
    <property type="match status" value="1"/>
</dbReference>
<dbReference type="Pfam" id="PF00018">
    <property type="entry name" value="SH3_1"/>
    <property type="match status" value="1"/>
</dbReference>
<evidence type="ECO:0000256" key="3">
    <source>
        <dbReference type="SAM" id="MobiDB-lite"/>
    </source>
</evidence>
<evidence type="ECO:0000313" key="5">
    <source>
        <dbReference type="EMBL" id="KAJ7086059.1"/>
    </source>
</evidence>
<dbReference type="InterPro" id="IPR001452">
    <property type="entry name" value="SH3_domain"/>
</dbReference>
<evidence type="ECO:0000256" key="1">
    <source>
        <dbReference type="ARBA" id="ARBA00022443"/>
    </source>
</evidence>
<feature type="domain" description="SH3" evidence="4">
    <location>
        <begin position="77"/>
        <end position="138"/>
    </location>
</feature>
<comment type="caution">
    <text evidence="5">The sequence shown here is derived from an EMBL/GenBank/DDBJ whole genome shotgun (WGS) entry which is preliminary data.</text>
</comment>
<dbReference type="SUPFAM" id="SSF50044">
    <property type="entry name" value="SH3-domain"/>
    <property type="match status" value="1"/>
</dbReference>
<protein>
    <submittedName>
        <fullName evidence="5">SH3 domain-containing protein</fullName>
    </submittedName>
</protein>
<keyword evidence="6" id="KW-1185">Reference proteome</keyword>
<sequence length="272" mass="28818">MDSSALLAHIVSQTRQNIEFLISQRQISPSNGREILAKLPAGSDRAIAALEQQTQNLLITPPQTTPQNYPPPGVRQSPPVRARALWGYNEGQVNSNDLTFRAGDTIEIVAETNVDWWTGRYNGREGLFPSNYVEKLPAHGPPSPYQARDPYPTNNSSMPSYPNQPPYQAPNGVYSGPPYQAPPPPPGGGGYQPMYQAPPGPPQMGGPYNNYGPPPPIALPPQAPSQAPPPEQPSQKPSKMGGLGNTLAHSAVGGVGFGAGSAVGSGIINSIF</sequence>
<evidence type="ECO:0000313" key="6">
    <source>
        <dbReference type="Proteomes" id="UP001222325"/>
    </source>
</evidence>
<dbReference type="PANTHER" id="PTHR45929">
    <property type="entry name" value="JAK PATHWAY SIGNAL TRANSDUCTION ADAPTOR MOLECULE"/>
    <property type="match status" value="1"/>
</dbReference>
<dbReference type="InterPro" id="IPR036028">
    <property type="entry name" value="SH3-like_dom_sf"/>
</dbReference>
<feature type="compositionally biased region" description="Polar residues" evidence="3">
    <location>
        <begin position="152"/>
        <end position="161"/>
    </location>
</feature>
<gene>
    <name evidence="5" type="ORF">B0H15DRAFT_845129</name>
</gene>
<dbReference type="PANTHER" id="PTHR45929:SF7">
    <property type="entry name" value="LAS SEVENTEEN-BINDING PROTEIN 1"/>
    <property type="match status" value="1"/>
</dbReference>
<organism evidence="5 6">
    <name type="scientific">Mycena belliarum</name>
    <dbReference type="NCBI Taxonomy" id="1033014"/>
    <lineage>
        <taxon>Eukaryota</taxon>
        <taxon>Fungi</taxon>
        <taxon>Dikarya</taxon>
        <taxon>Basidiomycota</taxon>
        <taxon>Agaricomycotina</taxon>
        <taxon>Agaricomycetes</taxon>
        <taxon>Agaricomycetidae</taxon>
        <taxon>Agaricales</taxon>
        <taxon>Marasmiineae</taxon>
        <taxon>Mycenaceae</taxon>
        <taxon>Mycena</taxon>
    </lineage>
</organism>
<reference evidence="5" key="1">
    <citation type="submission" date="2023-03" db="EMBL/GenBank/DDBJ databases">
        <title>Massive genome expansion in bonnet fungi (Mycena s.s.) driven by repeated elements and novel gene families across ecological guilds.</title>
        <authorList>
            <consortium name="Lawrence Berkeley National Laboratory"/>
            <person name="Harder C.B."/>
            <person name="Miyauchi S."/>
            <person name="Viragh M."/>
            <person name="Kuo A."/>
            <person name="Thoen E."/>
            <person name="Andreopoulos B."/>
            <person name="Lu D."/>
            <person name="Skrede I."/>
            <person name="Drula E."/>
            <person name="Henrissat B."/>
            <person name="Morin E."/>
            <person name="Kohler A."/>
            <person name="Barry K."/>
            <person name="LaButti K."/>
            <person name="Morin E."/>
            <person name="Salamov A."/>
            <person name="Lipzen A."/>
            <person name="Mereny Z."/>
            <person name="Hegedus B."/>
            <person name="Baldrian P."/>
            <person name="Stursova M."/>
            <person name="Weitz H."/>
            <person name="Taylor A."/>
            <person name="Grigoriev I.V."/>
            <person name="Nagy L.G."/>
            <person name="Martin F."/>
            <person name="Kauserud H."/>
        </authorList>
    </citation>
    <scope>NUCLEOTIDE SEQUENCE</scope>
    <source>
        <strain evidence="5">CBHHK173m</strain>
    </source>
</reference>
<dbReference type="Gene3D" id="2.30.30.40">
    <property type="entry name" value="SH3 Domains"/>
    <property type="match status" value="1"/>
</dbReference>
<evidence type="ECO:0000259" key="4">
    <source>
        <dbReference type="PROSITE" id="PS50002"/>
    </source>
</evidence>
<keyword evidence="1 2" id="KW-0728">SH3 domain</keyword>
<dbReference type="InterPro" id="IPR050670">
    <property type="entry name" value="STAM"/>
</dbReference>
<accession>A0AAD6XTF4</accession>
<dbReference type="SMART" id="SM00326">
    <property type="entry name" value="SH3"/>
    <property type="match status" value="1"/>
</dbReference>
<dbReference type="EMBL" id="JARJCN010000032">
    <property type="protein sequence ID" value="KAJ7086059.1"/>
    <property type="molecule type" value="Genomic_DNA"/>
</dbReference>
<feature type="region of interest" description="Disordered" evidence="3">
    <location>
        <begin position="138"/>
        <end position="255"/>
    </location>
</feature>
<feature type="compositionally biased region" description="Pro residues" evidence="3">
    <location>
        <begin position="212"/>
        <end position="232"/>
    </location>
</feature>
<proteinExistence type="predicted"/>
<dbReference type="FunFam" id="2.30.30.40:FF:000072">
    <property type="entry name" value="Unconventional Myosin IB"/>
    <property type="match status" value="1"/>
</dbReference>
<dbReference type="Proteomes" id="UP001222325">
    <property type="component" value="Unassembled WGS sequence"/>
</dbReference>
<dbReference type="PRINTS" id="PR00452">
    <property type="entry name" value="SH3DOMAIN"/>
</dbReference>